<evidence type="ECO:0000313" key="1">
    <source>
        <dbReference type="EMBL" id="TYP92999.1"/>
    </source>
</evidence>
<dbReference type="EMBL" id="VNHX01000015">
    <property type="protein sequence ID" value="TYP92999.1"/>
    <property type="molecule type" value="Genomic_DNA"/>
</dbReference>
<gene>
    <name evidence="1" type="ORF">BC792_115101</name>
</gene>
<sequence length="57" mass="6525">MLNLNCIHELVTPGLFFSDNEAIRFITCVCFRVPKSSLPPLIHTPVRFEYIRMVSSA</sequence>
<name>A0A5S5DEG7_9SPHI</name>
<comment type="caution">
    <text evidence="1">The sequence shown here is derived from an EMBL/GenBank/DDBJ whole genome shotgun (WGS) entry which is preliminary data.</text>
</comment>
<dbReference type="Proteomes" id="UP000325105">
    <property type="component" value="Unassembled WGS sequence"/>
</dbReference>
<protein>
    <submittedName>
        <fullName evidence="1">Uncharacterized protein</fullName>
    </submittedName>
</protein>
<reference evidence="1 2" key="1">
    <citation type="submission" date="2019-07" db="EMBL/GenBank/DDBJ databases">
        <title>Genomic Encyclopedia of Archaeal and Bacterial Type Strains, Phase II (KMG-II): from individual species to whole genera.</title>
        <authorList>
            <person name="Goeker M."/>
        </authorList>
    </citation>
    <scope>NUCLEOTIDE SEQUENCE [LARGE SCALE GENOMIC DNA]</scope>
    <source>
        <strain evidence="1 2">DSM 18850</strain>
    </source>
</reference>
<proteinExistence type="predicted"/>
<accession>A0A5S5DEG7</accession>
<evidence type="ECO:0000313" key="2">
    <source>
        <dbReference type="Proteomes" id="UP000325105"/>
    </source>
</evidence>
<keyword evidence="2" id="KW-1185">Reference proteome</keyword>
<dbReference type="AlphaFoldDB" id="A0A5S5DEG7"/>
<organism evidence="1 2">
    <name type="scientific">Sphingobacterium allocomposti</name>
    <dbReference type="NCBI Taxonomy" id="415956"/>
    <lineage>
        <taxon>Bacteria</taxon>
        <taxon>Pseudomonadati</taxon>
        <taxon>Bacteroidota</taxon>
        <taxon>Sphingobacteriia</taxon>
        <taxon>Sphingobacteriales</taxon>
        <taxon>Sphingobacteriaceae</taxon>
        <taxon>Sphingobacterium</taxon>
    </lineage>
</organism>